<comment type="caution">
    <text evidence="1">The sequence shown here is derived from an EMBL/GenBank/DDBJ whole genome shotgun (WGS) entry which is preliminary data.</text>
</comment>
<protein>
    <submittedName>
        <fullName evidence="1">Uncharacterized protein</fullName>
    </submittedName>
</protein>
<sequence length="1877" mass="215241">MLIFFVFACLVSAQTKLKVTGTVVDSQGINIAGVHITLFQQQQTIVSGQTKDDGKYELVAQINQISNLFVEASLYGDIQAPQRYAANPDSNGNIVQDFILTVDDVTVNGPAVLAKINGQYFNKNAPLNGGASYAPLEGVKIDYTIEYILNGKHSYDFTSITNAQGFSKLFTAYPKSAAVLKFLAQSENFWNFRQTKDNDENYILIVTNQYKVNYQVIMEEGVFTQTVLGTVVDKNSKKPLKDAKVEVTFSSESKGKLSSQNLLTKEDGKIEIQYISKLWYKFTIKISIVKEYYALYEQQKTIEMDHDDRTKNKDIFQLGMIEMPVQPSVTLFGVVLDPHQKEKDPNLKPVINLPLQVIAKFENLIEKFETQTDSNGQWSKEHLLLQPSAKYDLEITYTNSQKEKLTDKFQFQTTLEPIQKIKIDNLYYQDVVNAVLTGKFSEAPEKIQFKIPYKINCDTIDSKLNLPKEILGQTNGDEIIDKTWSVEARGDKDIMCSIQQQDNTQFIQPFTKQFTLQKGIWKTDLKQIDIKYNLFEIVIAGTVLDKTQLIPFISGANMNFIVYQKDTIQNSIQREFNIKSDDKGLFTLKFQIGKGEKQIVKLTVSHPDFIDYKKEEFLILNGNGPQTINSNSITLDRIEFTDIILHYKIDTLEQPATLKLNSCSPFMEVDKLYIPKYESNDGSFKLQFACYQNVIYKATLEITIKSFSAQTFQSHQFTCIKPTKEKPEIEITSDSLFIKGNIIVKFLDVNNHPIKGQQATFRTEPISQVLTQSSDDQGIIKFIDTKLFKNQQYTGFLGYGSINEQIKFYPKQDNFEEHFQDQYIGGEVQYKITGKVKLCRGQLINPLQINVKCSKYPEQIGKTDLQGSFSVSIQAVGTFNDIVQCTTKISGDADYSFDSTFTKGSYSVYQEVSVCLKDVKLNLKGKFIDPINEPKSNLQLTLNIIFQEDQKNLPNLPALKTDVHGLWELKDQIVKANGKYKFIIKYKNGAGDEKTIEKDYQTSVFTVKSVDDYEFPNSFYQDFEQCHFFGKANDPKTKNIIPSTFPIVLTCDQTISKDKKPIKQIGKIGFDLQYDLKFDGLVEYDQPIQCQLKSENEAKAKLNQNLQLQGPKWEIKQDLIVQYITWLITLKGQVIDPLKINTNLKDATITIIVHQQVPNKLESKLRGRYHLDIQQTQLESVKSKDQGQYQIEFQTYNQEALSIDITAKLTDFNDFKQQNALSIAGTKNEDLVFNINLQRIEIPAILSSNVDEIGSIQLKTSNPLMQEDKDKKIYGTSVILQKGKPFQFNFKCYQNVEYVATFILTNEHQQSIEYISDPFKCKMAPELTVIKIKSANDKYVLKISGIIKDKEKLFDGIVQGANVIINLKKNDKLVKSIETTSNNKGEYQGSFEVNTDTYQYEIKVTHPQFKDGNISDKIVFSKNENVNRDIILERQTNSQKITINLQDSKKKPIKNSEVGASDFKPKSNDKKIVKADETGKATIEVSCFKDVQESFKLEIRVEDLKETIEQTINCDGKSQDHSIVTQLQYININGNVIDPYCKGKRDLKLNLDTIPETQKLKVTTDKKGDWEGELLVKLNQEYNVNVNYNGWDGQLQSLKEKYVIKSDQTNLDFKKIYYSDQVESSVEGEVVSSVYHVSLKFHKISLWFDNKEVKESEIDQFSEYEMKFKVVAQCNKEYEYQILIKETQHFERKLVNLIIKPPKYNYKVDIVVEETKAYVNEIKNFFSKFMISGYLESDYNCKDKLFRAVQHAQVKIVKKQESGDKVKAATHTRDDGKFQLYFFLSKSQVKNNIFVWLHFEKEGFTTPYPLLIIPSQYEKFQMDDETITHIDIGYQSISPIRDMGCPEDIPKISNNEQQTILIDYIKMGKKQLKGNNN</sequence>
<accession>A0A8S1KJT1</accession>
<evidence type="ECO:0000313" key="2">
    <source>
        <dbReference type="Proteomes" id="UP000688137"/>
    </source>
</evidence>
<name>A0A8S1KJT1_PARPR</name>
<reference evidence="1" key="1">
    <citation type="submission" date="2021-01" db="EMBL/GenBank/DDBJ databases">
        <authorList>
            <consortium name="Genoscope - CEA"/>
            <person name="William W."/>
        </authorList>
    </citation>
    <scope>NUCLEOTIDE SEQUENCE</scope>
</reference>
<dbReference type="Proteomes" id="UP000688137">
    <property type="component" value="Unassembled WGS sequence"/>
</dbReference>
<evidence type="ECO:0000313" key="1">
    <source>
        <dbReference type="EMBL" id="CAD8054581.1"/>
    </source>
</evidence>
<keyword evidence="2" id="KW-1185">Reference proteome</keyword>
<dbReference type="EMBL" id="CAJJDM010000020">
    <property type="protein sequence ID" value="CAD8054581.1"/>
    <property type="molecule type" value="Genomic_DNA"/>
</dbReference>
<dbReference type="OMA" id="THIDIGY"/>
<gene>
    <name evidence="1" type="ORF">PPRIM_AZ9-3.1.T0220101</name>
</gene>
<proteinExistence type="predicted"/>
<organism evidence="1 2">
    <name type="scientific">Paramecium primaurelia</name>
    <dbReference type="NCBI Taxonomy" id="5886"/>
    <lineage>
        <taxon>Eukaryota</taxon>
        <taxon>Sar</taxon>
        <taxon>Alveolata</taxon>
        <taxon>Ciliophora</taxon>
        <taxon>Intramacronucleata</taxon>
        <taxon>Oligohymenophorea</taxon>
        <taxon>Peniculida</taxon>
        <taxon>Parameciidae</taxon>
        <taxon>Paramecium</taxon>
    </lineage>
</organism>